<dbReference type="Proteomes" id="UP000548304">
    <property type="component" value="Unassembled WGS sequence"/>
</dbReference>
<dbReference type="EMBL" id="JACBYW010000008">
    <property type="protein sequence ID" value="NYH80583.1"/>
    <property type="molecule type" value="Genomic_DNA"/>
</dbReference>
<organism evidence="2 3">
    <name type="scientific">Actinopolyspora biskrensis</name>
    <dbReference type="NCBI Taxonomy" id="1470178"/>
    <lineage>
        <taxon>Bacteria</taxon>
        <taxon>Bacillati</taxon>
        <taxon>Actinomycetota</taxon>
        <taxon>Actinomycetes</taxon>
        <taxon>Actinopolysporales</taxon>
        <taxon>Actinopolysporaceae</taxon>
        <taxon>Actinopolyspora</taxon>
    </lineage>
</organism>
<proteinExistence type="predicted"/>
<dbReference type="RefSeq" id="WP_179536928.1">
    <property type="nucleotide sequence ID" value="NZ_JACBYW010000008.1"/>
</dbReference>
<reference evidence="2 3" key="1">
    <citation type="submission" date="2020-07" db="EMBL/GenBank/DDBJ databases">
        <title>Genomic Encyclopedia of Type Strains, Phase III (KMG-III): the genomes of soil and plant-associated and newly described type strains.</title>
        <authorList>
            <person name="Whitman W."/>
        </authorList>
    </citation>
    <scope>NUCLEOTIDE SEQUENCE [LARGE SCALE GENOMIC DNA]</scope>
    <source>
        <strain evidence="2 3">CECT 8576</strain>
    </source>
</reference>
<sequence length="84" mass="9240">MLLARGSNLHGTPDYPAQGLRWMTADRPSADRSAWSPPRRLLDAGVADTPDWFARGPHGPELTFPDPSSARSTILFTATRRAPR</sequence>
<dbReference type="AlphaFoldDB" id="A0A852ZF37"/>
<comment type="caution">
    <text evidence="2">The sequence shown here is derived from an EMBL/GenBank/DDBJ whole genome shotgun (WGS) entry which is preliminary data.</text>
</comment>
<evidence type="ECO:0000256" key="1">
    <source>
        <dbReference type="SAM" id="MobiDB-lite"/>
    </source>
</evidence>
<keyword evidence="3" id="KW-1185">Reference proteome</keyword>
<accession>A0A852ZF37</accession>
<evidence type="ECO:0000313" key="3">
    <source>
        <dbReference type="Proteomes" id="UP000548304"/>
    </source>
</evidence>
<feature type="region of interest" description="Disordered" evidence="1">
    <location>
        <begin position="60"/>
        <end position="84"/>
    </location>
</feature>
<gene>
    <name evidence="2" type="ORF">FHR84_003949</name>
</gene>
<protein>
    <submittedName>
        <fullName evidence="2">Uncharacterized protein</fullName>
    </submittedName>
</protein>
<name>A0A852ZF37_9ACTN</name>
<evidence type="ECO:0000313" key="2">
    <source>
        <dbReference type="EMBL" id="NYH80583.1"/>
    </source>
</evidence>